<dbReference type="InterPro" id="IPR011547">
    <property type="entry name" value="SLC26A/SulP_dom"/>
</dbReference>
<evidence type="ECO:0000256" key="2">
    <source>
        <dbReference type="ARBA" id="ARBA00022692"/>
    </source>
</evidence>
<proteinExistence type="predicted"/>
<accession>A0AAX4H507</accession>
<name>A0AAX4H507_9ASCO</name>
<dbReference type="SUPFAM" id="SSF52091">
    <property type="entry name" value="SpoIIaa-like"/>
    <property type="match status" value="1"/>
</dbReference>
<reference evidence="8 9" key="1">
    <citation type="submission" date="2023-10" db="EMBL/GenBank/DDBJ databases">
        <title>Draft Genome Sequence of Candida saopaulonensis from a very Premature Infant with Sepsis.</title>
        <authorList>
            <person name="Ning Y."/>
            <person name="Dai R."/>
            <person name="Xiao M."/>
            <person name="Xu Y."/>
            <person name="Yan Q."/>
            <person name="Zhang L."/>
        </authorList>
    </citation>
    <scope>NUCLEOTIDE SEQUENCE [LARGE SCALE GENOMIC DNA]</scope>
    <source>
        <strain evidence="8 9">19XY460</strain>
    </source>
</reference>
<dbReference type="Gene3D" id="3.30.750.24">
    <property type="entry name" value="STAS domain"/>
    <property type="match status" value="1"/>
</dbReference>
<evidence type="ECO:0000313" key="9">
    <source>
        <dbReference type="Proteomes" id="UP001338582"/>
    </source>
</evidence>
<evidence type="ECO:0000256" key="5">
    <source>
        <dbReference type="SAM" id="MobiDB-lite"/>
    </source>
</evidence>
<feature type="domain" description="STAS" evidence="7">
    <location>
        <begin position="634"/>
        <end position="748"/>
    </location>
</feature>
<feature type="transmembrane region" description="Helical" evidence="6">
    <location>
        <begin position="322"/>
        <end position="340"/>
    </location>
</feature>
<feature type="compositionally biased region" description="Basic and acidic residues" evidence="5">
    <location>
        <begin position="35"/>
        <end position="61"/>
    </location>
</feature>
<feature type="transmembrane region" description="Helical" evidence="6">
    <location>
        <begin position="264"/>
        <end position="287"/>
    </location>
</feature>
<dbReference type="Pfam" id="PF01740">
    <property type="entry name" value="STAS"/>
    <property type="match status" value="1"/>
</dbReference>
<dbReference type="Proteomes" id="UP001338582">
    <property type="component" value="Chromosome 1"/>
</dbReference>
<feature type="region of interest" description="Disordered" evidence="5">
    <location>
        <begin position="1"/>
        <end position="76"/>
    </location>
</feature>
<dbReference type="GO" id="GO:0016020">
    <property type="term" value="C:membrane"/>
    <property type="evidence" value="ECO:0007669"/>
    <property type="project" value="UniProtKB-SubCell"/>
</dbReference>
<feature type="transmembrane region" description="Helical" evidence="6">
    <location>
        <begin position="141"/>
        <end position="168"/>
    </location>
</feature>
<dbReference type="CDD" id="cd07042">
    <property type="entry name" value="STAS_SulP_like_sulfate_transporter"/>
    <property type="match status" value="1"/>
</dbReference>
<feature type="transmembrane region" description="Helical" evidence="6">
    <location>
        <begin position="448"/>
        <end position="470"/>
    </location>
</feature>
<dbReference type="AlphaFoldDB" id="A0AAX4H507"/>
<comment type="subcellular location">
    <subcellularLocation>
        <location evidence="1">Membrane</location>
        <topology evidence="1">Multi-pass membrane protein</topology>
    </subcellularLocation>
</comment>
<dbReference type="EMBL" id="CP138894">
    <property type="protein sequence ID" value="WPK23563.1"/>
    <property type="molecule type" value="Genomic_DNA"/>
</dbReference>
<feature type="transmembrane region" description="Helical" evidence="6">
    <location>
        <begin position="174"/>
        <end position="193"/>
    </location>
</feature>
<dbReference type="Pfam" id="PF00916">
    <property type="entry name" value="Sulfate_transp"/>
    <property type="match status" value="1"/>
</dbReference>
<keyword evidence="9" id="KW-1185">Reference proteome</keyword>
<evidence type="ECO:0000259" key="7">
    <source>
        <dbReference type="PROSITE" id="PS50801"/>
    </source>
</evidence>
<organism evidence="8 9">
    <name type="scientific">Australozyma saopauloensis</name>
    <dbReference type="NCBI Taxonomy" id="291208"/>
    <lineage>
        <taxon>Eukaryota</taxon>
        <taxon>Fungi</taxon>
        <taxon>Dikarya</taxon>
        <taxon>Ascomycota</taxon>
        <taxon>Saccharomycotina</taxon>
        <taxon>Pichiomycetes</taxon>
        <taxon>Metschnikowiaceae</taxon>
        <taxon>Australozyma</taxon>
    </lineage>
</organism>
<evidence type="ECO:0000256" key="3">
    <source>
        <dbReference type="ARBA" id="ARBA00022989"/>
    </source>
</evidence>
<evidence type="ECO:0000256" key="4">
    <source>
        <dbReference type="ARBA" id="ARBA00023136"/>
    </source>
</evidence>
<feature type="transmembrane region" description="Helical" evidence="6">
    <location>
        <begin position="355"/>
        <end position="373"/>
    </location>
</feature>
<evidence type="ECO:0000256" key="6">
    <source>
        <dbReference type="SAM" id="Phobius"/>
    </source>
</evidence>
<dbReference type="InterPro" id="IPR002645">
    <property type="entry name" value="STAS_dom"/>
</dbReference>
<dbReference type="PROSITE" id="PS50801">
    <property type="entry name" value="STAS"/>
    <property type="match status" value="1"/>
</dbReference>
<dbReference type="PANTHER" id="PTHR11814">
    <property type="entry name" value="SULFATE TRANSPORTER"/>
    <property type="match status" value="1"/>
</dbReference>
<keyword evidence="3 6" id="KW-1133">Transmembrane helix</keyword>
<feature type="transmembrane region" description="Helical" evidence="6">
    <location>
        <begin position="506"/>
        <end position="525"/>
    </location>
</feature>
<feature type="region of interest" description="Disordered" evidence="5">
    <location>
        <begin position="768"/>
        <end position="791"/>
    </location>
</feature>
<keyword evidence="2 6" id="KW-0812">Transmembrane</keyword>
<evidence type="ECO:0000256" key="1">
    <source>
        <dbReference type="ARBA" id="ARBA00004141"/>
    </source>
</evidence>
<keyword evidence="4 6" id="KW-0472">Membrane</keyword>
<protein>
    <recommendedName>
        <fullName evidence="7">STAS domain-containing protein</fullName>
    </recommendedName>
</protein>
<evidence type="ECO:0000313" key="8">
    <source>
        <dbReference type="EMBL" id="WPK23563.1"/>
    </source>
</evidence>
<dbReference type="InterPro" id="IPR036513">
    <property type="entry name" value="STAS_dom_sf"/>
</dbReference>
<dbReference type="InterPro" id="IPR001902">
    <property type="entry name" value="SLC26A/SulP_fam"/>
</dbReference>
<dbReference type="GeneID" id="88171872"/>
<gene>
    <name evidence="8" type="ORF">PUMCH_000804</name>
</gene>
<dbReference type="RefSeq" id="XP_062875949.1">
    <property type="nucleotide sequence ID" value="XM_063019879.1"/>
</dbReference>
<feature type="transmembrane region" description="Helical" evidence="6">
    <location>
        <begin position="232"/>
        <end position="252"/>
    </location>
</feature>
<dbReference type="GO" id="GO:0055085">
    <property type="term" value="P:transmembrane transport"/>
    <property type="evidence" value="ECO:0007669"/>
    <property type="project" value="InterPro"/>
</dbReference>
<sequence length="824" mass="90549">MSSSGRGRQLAKEARRQDAVNSPAPSVRQISGRRVNNERNLEREPLLANQDKEAARGHGSRDSPLASMQTSDSDVESVVYHNQSGNMGHSESVNIVLPHRSHASGHMPSISEYVPGGNASSLTWMQLLPYYLPMFSWVREYCFEFFVGDLIGGVSLATFQIPMAISYATSLAKVPISCGLYALGVAPIIYLLFGSVPQMITGPEAPISLIVGQAVEPLLHHMKKKHLDPRDFVVAITFVSGAALLGFGLGRFGFLDNVLCDSLLKGFICGVGIVMVINSLVALLGLGQKLQDVINDKNDVDIHSPFDKLCFIYDHMSEYNALTLKVSLCAFVIIMVVRHIKSHAATSKNVYFRRVIYFPELLLVVASTTFLSYKLDWHAKGLAIVGAVADDSSTALLFNPFSSIHLKLMRRLVSSGLVCAMLGFFESTTALKSLGSRYDLPISSNRELVALGAINIACSVFGALPSFGGYGRSKINAMSAKTTTSGAIMGIISLITVKTVLPYLQYIPLCVLSVITAVIGISLISEGPPNLRFHWASRGYDEIVTFFMTVVTTIFFSMEAGIAVGLIYSLIRVIKNSADSCIQILGRVPGTNTFLDADLANETIEDQTEPNLKLALLGQMSELNLFTDNFRPLNYQALEEIEGCLIIKIPEPLTFTNTSDLRARLKRLEMYGSAKAHPALKRTRDASMTKYLIFDMEGMASIDSSAAQILHMIILTYHNQGIKAFFIRVHKSRALRSRLSNTGITEILRSNLKAMRYRHFCAASAGDAETNNGRSTRDLTQLGLHDDQPLPVTESPTSPYFEHIRSALRVIDNYENCEQPNFEV</sequence>
<dbReference type="KEGG" id="asau:88171872"/>
<feature type="transmembrane region" description="Helical" evidence="6">
    <location>
        <begin position="546"/>
        <end position="571"/>
    </location>
</feature>